<gene>
    <name evidence="2" type="ORF">GFSPODELE1_LOCUS7354</name>
</gene>
<accession>A0ABP1DQU4</accession>
<name>A0ABP1DQU4_9APHY</name>
<protein>
    <recommendedName>
        <fullName evidence="1">F-box domain-containing protein</fullName>
    </recommendedName>
</protein>
<dbReference type="Pfam" id="PF00646">
    <property type="entry name" value="F-box"/>
    <property type="match status" value="1"/>
</dbReference>
<dbReference type="Proteomes" id="UP001497453">
    <property type="component" value="Chromosome 5"/>
</dbReference>
<feature type="domain" description="F-box" evidence="1">
    <location>
        <begin position="5"/>
        <end position="45"/>
    </location>
</feature>
<evidence type="ECO:0000313" key="3">
    <source>
        <dbReference type="Proteomes" id="UP001497453"/>
    </source>
</evidence>
<dbReference type="InterPro" id="IPR036047">
    <property type="entry name" value="F-box-like_dom_sf"/>
</dbReference>
<sequence>MSAMSRLPQEIFDIIVKYLDGDQASLLSCSLVSMAWGSAARRLLFRSMNIGNGDTLQEFTTTLSANGSLRFCVKALTVRGYFENPQLSSSLERSEDFKTLTGVLDKLPNLQSLFLDEVMFISREAGSLCTSTWSIRKLSWKNEHCAACFDLDYQTQFIDILHLFHNVEHLTLHLLYLPNLLHIPLQTLPSSLHPKSLTLSYAMNSSRTDFSICNFLQSAMSFRELRDLTVDLADDDSLWGTGEIIRAAASSLHSLTLVISSGVQRTTADDWNAWTDRYLSPCSSLKSLHFRIRQTARCHSSDGEGYWSIMTAVANNALWRAIATMLSTISRSHRGLSIAIFSTLDSLTGVVSDTSWTLMSNDIWSPFSDALSESRELKSVRFVGRCTPGNFSSPFESLERFEAIVREHLGTFFDRGILKVEKEIP</sequence>
<organism evidence="2 3">
    <name type="scientific">Somion occarium</name>
    <dbReference type="NCBI Taxonomy" id="3059160"/>
    <lineage>
        <taxon>Eukaryota</taxon>
        <taxon>Fungi</taxon>
        <taxon>Dikarya</taxon>
        <taxon>Basidiomycota</taxon>
        <taxon>Agaricomycotina</taxon>
        <taxon>Agaricomycetes</taxon>
        <taxon>Polyporales</taxon>
        <taxon>Cerrenaceae</taxon>
        <taxon>Somion</taxon>
    </lineage>
</organism>
<dbReference type="EMBL" id="OZ037948">
    <property type="protein sequence ID" value="CAL1709448.1"/>
    <property type="molecule type" value="Genomic_DNA"/>
</dbReference>
<dbReference type="InterPro" id="IPR001810">
    <property type="entry name" value="F-box_dom"/>
</dbReference>
<keyword evidence="3" id="KW-1185">Reference proteome</keyword>
<evidence type="ECO:0000259" key="1">
    <source>
        <dbReference type="Pfam" id="PF00646"/>
    </source>
</evidence>
<evidence type="ECO:0000313" key="2">
    <source>
        <dbReference type="EMBL" id="CAL1709448.1"/>
    </source>
</evidence>
<reference evidence="3" key="1">
    <citation type="submission" date="2024-04" db="EMBL/GenBank/DDBJ databases">
        <authorList>
            <person name="Shaw F."/>
            <person name="Minotto A."/>
        </authorList>
    </citation>
    <scope>NUCLEOTIDE SEQUENCE [LARGE SCALE GENOMIC DNA]</scope>
</reference>
<dbReference type="SUPFAM" id="SSF81383">
    <property type="entry name" value="F-box domain"/>
    <property type="match status" value="1"/>
</dbReference>
<proteinExistence type="predicted"/>